<evidence type="ECO:0000259" key="3">
    <source>
        <dbReference type="PROSITE" id="PS50835"/>
    </source>
</evidence>
<dbReference type="InterPro" id="IPR013098">
    <property type="entry name" value="Ig_I-set"/>
</dbReference>
<keyword evidence="1" id="KW-0812">Transmembrane</keyword>
<dbReference type="Proteomes" id="UP000693946">
    <property type="component" value="Linkage Group LG2"/>
</dbReference>
<accession>A0AAV6R913</accession>
<feature type="domain" description="Ig-like" evidence="3">
    <location>
        <begin position="45"/>
        <end position="130"/>
    </location>
</feature>
<keyword evidence="4" id="KW-0675">Receptor</keyword>
<keyword evidence="2" id="KW-0732">Signal</keyword>
<protein>
    <submittedName>
        <fullName evidence="4">Vascular endothelial growth factor receptor 3-like isoform X2</fullName>
    </submittedName>
</protein>
<dbReference type="PROSITE" id="PS50835">
    <property type="entry name" value="IG_LIKE"/>
    <property type="match status" value="1"/>
</dbReference>
<dbReference type="InterPro" id="IPR007110">
    <property type="entry name" value="Ig-like_dom"/>
</dbReference>
<keyword evidence="1" id="KW-1133">Transmembrane helix</keyword>
<keyword evidence="5" id="KW-1185">Reference proteome</keyword>
<feature type="chain" id="PRO_5043876853" evidence="2">
    <location>
        <begin position="33"/>
        <end position="223"/>
    </location>
</feature>
<dbReference type="InterPro" id="IPR003599">
    <property type="entry name" value="Ig_sub"/>
</dbReference>
<dbReference type="EMBL" id="JAGKHQ010000012">
    <property type="protein sequence ID" value="KAG7501791.1"/>
    <property type="molecule type" value="Genomic_DNA"/>
</dbReference>
<comment type="caution">
    <text evidence="4">The sequence shown here is derived from an EMBL/GenBank/DDBJ whole genome shotgun (WGS) entry which is preliminary data.</text>
</comment>
<evidence type="ECO:0000256" key="1">
    <source>
        <dbReference type="SAM" id="Phobius"/>
    </source>
</evidence>
<evidence type="ECO:0000313" key="4">
    <source>
        <dbReference type="EMBL" id="KAG7501791.1"/>
    </source>
</evidence>
<dbReference type="AlphaFoldDB" id="A0AAV6R913"/>
<proteinExistence type="predicted"/>
<dbReference type="Pfam" id="PF07679">
    <property type="entry name" value="I-set"/>
    <property type="match status" value="1"/>
</dbReference>
<dbReference type="SMART" id="SM00409">
    <property type="entry name" value="IG"/>
    <property type="match status" value="1"/>
</dbReference>
<keyword evidence="1" id="KW-0472">Membrane</keyword>
<sequence length="223" mass="25158">MKLSLCVVVVMFHRNQAALLSIQLLAVCHVRAVSDNHVQVQVVRGDPVIFNCNISAGNVTQINWTKGKFLFAHRILVNSTFSNFTYQNVAIDPCCLSNLTILNAQHEDTGLYKCVMTYKHGITTTTWNLTVLEKHKENPLSIQLWILIYILAPVIGLLLCGITAAVCYHRKVRSRSPEDDSVQVQSLPQSEAEVVLRIGTDGRMNTKHRSQYMERLNSIYGLY</sequence>
<feature type="signal peptide" evidence="2">
    <location>
        <begin position="1"/>
        <end position="32"/>
    </location>
</feature>
<feature type="transmembrane region" description="Helical" evidence="1">
    <location>
        <begin position="144"/>
        <end position="168"/>
    </location>
</feature>
<name>A0AAV6R913_SOLSE</name>
<reference evidence="4 5" key="1">
    <citation type="journal article" date="2021" name="Sci. Rep.">
        <title>Chromosome anchoring in Senegalese sole (Solea senegalensis) reveals sex-associated markers and genome rearrangements in flatfish.</title>
        <authorList>
            <person name="Guerrero-Cozar I."/>
            <person name="Gomez-Garrido J."/>
            <person name="Berbel C."/>
            <person name="Martinez-Blanch J.F."/>
            <person name="Alioto T."/>
            <person name="Claros M.G."/>
            <person name="Gagnaire P.A."/>
            <person name="Manchado M."/>
        </authorList>
    </citation>
    <scope>NUCLEOTIDE SEQUENCE [LARGE SCALE GENOMIC DNA]</scope>
    <source>
        <strain evidence="4">Sse05_10M</strain>
    </source>
</reference>
<organism evidence="4 5">
    <name type="scientific">Solea senegalensis</name>
    <name type="common">Senegalese sole</name>
    <dbReference type="NCBI Taxonomy" id="28829"/>
    <lineage>
        <taxon>Eukaryota</taxon>
        <taxon>Metazoa</taxon>
        <taxon>Chordata</taxon>
        <taxon>Craniata</taxon>
        <taxon>Vertebrata</taxon>
        <taxon>Euteleostomi</taxon>
        <taxon>Actinopterygii</taxon>
        <taxon>Neopterygii</taxon>
        <taxon>Teleostei</taxon>
        <taxon>Neoteleostei</taxon>
        <taxon>Acanthomorphata</taxon>
        <taxon>Carangaria</taxon>
        <taxon>Pleuronectiformes</taxon>
        <taxon>Pleuronectoidei</taxon>
        <taxon>Soleidae</taxon>
        <taxon>Solea</taxon>
    </lineage>
</organism>
<evidence type="ECO:0000313" key="5">
    <source>
        <dbReference type="Proteomes" id="UP000693946"/>
    </source>
</evidence>
<evidence type="ECO:0000256" key="2">
    <source>
        <dbReference type="SAM" id="SignalP"/>
    </source>
</evidence>
<gene>
    <name evidence="4" type="ORF">JOB18_006541</name>
</gene>